<reference evidence="1 2" key="1">
    <citation type="submission" date="2013-07" db="EMBL/GenBank/DDBJ databases">
        <title>Comparative Genomic and Metabolomic Analysis of Twelve Strains of Pseudoalteromonas luteoviolacea.</title>
        <authorList>
            <person name="Vynne N.G."/>
            <person name="Mansson M."/>
            <person name="Gram L."/>
        </authorList>
    </citation>
    <scope>NUCLEOTIDE SEQUENCE [LARGE SCALE GENOMIC DNA]</scope>
    <source>
        <strain evidence="1 2">CPMOR-1</strain>
    </source>
</reference>
<dbReference type="EMBL" id="AUYC01000055">
    <property type="protein sequence ID" value="KZN59615.1"/>
    <property type="molecule type" value="Genomic_DNA"/>
</dbReference>
<evidence type="ECO:0000313" key="2">
    <source>
        <dbReference type="Proteomes" id="UP000076486"/>
    </source>
</evidence>
<dbReference type="Proteomes" id="UP000076486">
    <property type="component" value="Unassembled WGS sequence"/>
</dbReference>
<dbReference type="AlphaFoldDB" id="A0A161XZR0"/>
<comment type="caution">
    <text evidence="1">The sequence shown here is derived from an EMBL/GenBank/DDBJ whole genome shotgun (WGS) entry which is preliminary data.</text>
</comment>
<sequence>MGPDVRQDDEGGIVAEPSISAKWILTFVRMTRVRSQLNPMPLQNGS</sequence>
<evidence type="ECO:0000313" key="1">
    <source>
        <dbReference type="EMBL" id="KZN59615.1"/>
    </source>
</evidence>
<proteinExistence type="predicted"/>
<protein>
    <submittedName>
        <fullName evidence="1">Uncharacterized protein</fullName>
    </submittedName>
</protein>
<gene>
    <name evidence="1" type="ORF">N473_25660</name>
</gene>
<name>A0A161XZR0_9GAMM</name>
<accession>A0A161XZR0</accession>
<organism evidence="1 2">
    <name type="scientific">Pseudoalteromonas luteoviolacea CPMOR-1</name>
    <dbReference type="NCBI Taxonomy" id="1365248"/>
    <lineage>
        <taxon>Bacteria</taxon>
        <taxon>Pseudomonadati</taxon>
        <taxon>Pseudomonadota</taxon>
        <taxon>Gammaproteobacteria</taxon>
        <taxon>Alteromonadales</taxon>
        <taxon>Pseudoalteromonadaceae</taxon>
        <taxon>Pseudoalteromonas</taxon>
    </lineage>
</organism>
<dbReference type="PATRIC" id="fig|1365248.3.peg.4375"/>